<reference evidence="1 2" key="1">
    <citation type="journal article" date="2020" name="G3 (Bethesda)">
        <title>Draft Genome of the Common Snapping Turtle, Chelydra serpentina, a Model for Phenotypic Plasticity in Reptiles.</title>
        <authorList>
            <person name="Das D."/>
            <person name="Singh S.K."/>
            <person name="Bierstedt J."/>
            <person name="Erickson A."/>
            <person name="Galli G.L.J."/>
            <person name="Crossley D.A. 2nd"/>
            <person name="Rhen T."/>
        </authorList>
    </citation>
    <scope>NUCLEOTIDE SEQUENCE [LARGE SCALE GENOMIC DNA]</scope>
    <source>
        <strain evidence="1">KW</strain>
    </source>
</reference>
<evidence type="ECO:0000313" key="2">
    <source>
        <dbReference type="Proteomes" id="UP000765507"/>
    </source>
</evidence>
<gene>
    <name evidence="1" type="ORF">G0U57_005267</name>
</gene>
<name>A0A8T1TDE3_CHESE</name>
<sequence>MERSKMNEICTKFYNDLYSSHVNVQCTLSRQQVIEEVPNVMWEEIKYAVRNIKRRKSPGVDDIWPEYLKTGEDTLFKALVQRVTIYINSIGVPD</sequence>
<keyword evidence="2" id="KW-1185">Reference proteome</keyword>
<dbReference type="EMBL" id="JAHGAV010000016">
    <property type="protein sequence ID" value="KAG6938805.1"/>
    <property type="molecule type" value="Genomic_DNA"/>
</dbReference>
<dbReference type="AlphaFoldDB" id="A0A8T1TDE3"/>
<dbReference type="OrthoDB" id="7437619at2759"/>
<organism evidence="1 2">
    <name type="scientific">Chelydra serpentina</name>
    <name type="common">Snapping turtle</name>
    <name type="synonym">Testudo serpentina</name>
    <dbReference type="NCBI Taxonomy" id="8475"/>
    <lineage>
        <taxon>Eukaryota</taxon>
        <taxon>Metazoa</taxon>
        <taxon>Chordata</taxon>
        <taxon>Craniata</taxon>
        <taxon>Vertebrata</taxon>
        <taxon>Euteleostomi</taxon>
        <taxon>Archelosauria</taxon>
        <taxon>Testudinata</taxon>
        <taxon>Testudines</taxon>
        <taxon>Cryptodira</taxon>
        <taxon>Durocryptodira</taxon>
        <taxon>Americhelydia</taxon>
        <taxon>Chelydroidea</taxon>
        <taxon>Chelydridae</taxon>
        <taxon>Chelydra</taxon>
    </lineage>
</organism>
<proteinExistence type="predicted"/>
<accession>A0A8T1TDE3</accession>
<dbReference type="Proteomes" id="UP000765507">
    <property type="component" value="Unassembled WGS sequence"/>
</dbReference>
<feature type="non-terminal residue" evidence="1">
    <location>
        <position position="94"/>
    </location>
</feature>
<evidence type="ECO:0000313" key="1">
    <source>
        <dbReference type="EMBL" id="KAG6938805.1"/>
    </source>
</evidence>
<comment type="caution">
    <text evidence="1">The sequence shown here is derived from an EMBL/GenBank/DDBJ whole genome shotgun (WGS) entry which is preliminary data.</text>
</comment>
<protein>
    <submittedName>
        <fullName evidence="1">Uncharacterized protein</fullName>
    </submittedName>
</protein>